<dbReference type="InterPro" id="IPR022694">
    <property type="entry name" value="3-OHacyl-CoA_DH"/>
</dbReference>
<evidence type="ECO:0000259" key="5">
    <source>
        <dbReference type="Pfam" id="PF00725"/>
    </source>
</evidence>
<feature type="region of interest" description="Disordered" evidence="4">
    <location>
        <begin position="287"/>
        <end position="306"/>
    </location>
</feature>
<dbReference type="InterPro" id="IPR006108">
    <property type="entry name" value="3HC_DH_C"/>
</dbReference>
<organism evidence="7 8">
    <name type="scientific">Streptomyces daqingensis</name>
    <dbReference type="NCBI Taxonomy" id="1472640"/>
    <lineage>
        <taxon>Bacteria</taxon>
        <taxon>Bacillati</taxon>
        <taxon>Actinomycetota</taxon>
        <taxon>Actinomycetes</taxon>
        <taxon>Kitasatosporales</taxon>
        <taxon>Streptomycetaceae</taxon>
        <taxon>Streptomyces</taxon>
    </lineage>
</organism>
<dbReference type="InterPro" id="IPR008927">
    <property type="entry name" value="6-PGluconate_DH-like_C_sf"/>
</dbReference>
<keyword evidence="3" id="KW-0560">Oxidoreductase</keyword>
<dbReference type="PANTHER" id="PTHR48075">
    <property type="entry name" value="3-HYDROXYACYL-COA DEHYDROGENASE FAMILY PROTEIN"/>
    <property type="match status" value="1"/>
</dbReference>
<dbReference type="InterPro" id="IPR036291">
    <property type="entry name" value="NAD(P)-bd_dom_sf"/>
</dbReference>
<gene>
    <name evidence="7" type="primary">paaH</name>
    <name evidence="7" type="ORF">GCM10012287_37600</name>
</gene>
<dbReference type="InterPro" id="IPR013328">
    <property type="entry name" value="6PGD_dom2"/>
</dbReference>
<evidence type="ECO:0000256" key="4">
    <source>
        <dbReference type="SAM" id="MobiDB-lite"/>
    </source>
</evidence>
<name>A0ABQ2MJU5_9ACTN</name>
<comment type="similarity">
    <text evidence="2">Belongs to the 3-hydroxyacyl-CoA dehydrogenase family.</text>
</comment>
<dbReference type="Gene3D" id="1.10.1040.10">
    <property type="entry name" value="N-(1-d-carboxylethyl)-l-norvaline Dehydrogenase, domain 2"/>
    <property type="match status" value="1"/>
</dbReference>
<evidence type="ECO:0000259" key="6">
    <source>
        <dbReference type="Pfam" id="PF02737"/>
    </source>
</evidence>
<dbReference type="EMBL" id="BMMP01000012">
    <property type="protein sequence ID" value="GGO52705.1"/>
    <property type="molecule type" value="Genomic_DNA"/>
</dbReference>
<dbReference type="Pfam" id="PF02737">
    <property type="entry name" value="3HCDH_N"/>
    <property type="match status" value="1"/>
</dbReference>
<dbReference type="Proteomes" id="UP000631535">
    <property type="component" value="Unassembled WGS sequence"/>
</dbReference>
<reference evidence="8" key="1">
    <citation type="journal article" date="2019" name="Int. J. Syst. Evol. Microbiol.">
        <title>The Global Catalogue of Microorganisms (GCM) 10K type strain sequencing project: providing services to taxonomists for standard genome sequencing and annotation.</title>
        <authorList>
            <consortium name="The Broad Institute Genomics Platform"/>
            <consortium name="The Broad Institute Genome Sequencing Center for Infectious Disease"/>
            <person name="Wu L."/>
            <person name="Ma J."/>
        </authorList>
    </citation>
    <scope>NUCLEOTIDE SEQUENCE [LARGE SCALE GENOMIC DNA]</scope>
    <source>
        <strain evidence="8">CGMCC 4.7178</strain>
    </source>
</reference>
<evidence type="ECO:0000256" key="2">
    <source>
        <dbReference type="ARBA" id="ARBA00009463"/>
    </source>
</evidence>
<accession>A0ABQ2MJU5</accession>
<sequence>MGERKDIEPDAPVGVVGAGTMGAGVAQCFAQAGHPVVVVDPDAAAREDGAARLRAGLRLSSLLRGRRPDGGGAAADPLELVRFTDELTALGDAAFVVECAREQVPVKEKVLRGLDEACGAGTVFASCTSAIPVERLGSFTGRPDRVIGTHFMNPAPLKDAVEVVRSPLTSEDTLALTLGFLARIGKKPIVVGDGPGFVTNRVLMLTVNEAAAVLQQGTADAETVDRVFQECFGHPMGPLRTGDLIGLDTIVDTLDVLREHTGDERFRPCALLAGLVAEGSVGRKAGRGFHTYPQSPLATRGENSHG</sequence>
<protein>
    <submittedName>
        <fullName evidence="7">3-hydroxybutyryl-CoA dehydrogenase</fullName>
    </submittedName>
</protein>
<evidence type="ECO:0000256" key="1">
    <source>
        <dbReference type="ARBA" id="ARBA00005086"/>
    </source>
</evidence>
<dbReference type="InterPro" id="IPR006176">
    <property type="entry name" value="3-OHacyl-CoA_DH_NAD-bd"/>
</dbReference>
<feature type="domain" description="3-hydroxyacyl-CoA dehydrogenase C-terminal" evidence="5">
    <location>
        <begin position="196"/>
        <end position="292"/>
    </location>
</feature>
<dbReference type="PANTHER" id="PTHR48075:SF5">
    <property type="entry name" value="3-HYDROXYBUTYRYL-COA DEHYDROGENASE"/>
    <property type="match status" value="1"/>
</dbReference>
<dbReference type="SUPFAM" id="SSF48179">
    <property type="entry name" value="6-phosphogluconate dehydrogenase C-terminal domain-like"/>
    <property type="match status" value="1"/>
</dbReference>
<dbReference type="RefSeq" id="WP_229712005.1">
    <property type="nucleotide sequence ID" value="NZ_BMMP01000012.1"/>
</dbReference>
<dbReference type="Pfam" id="PF00725">
    <property type="entry name" value="3HCDH"/>
    <property type="match status" value="1"/>
</dbReference>
<evidence type="ECO:0000313" key="7">
    <source>
        <dbReference type="EMBL" id="GGO52705.1"/>
    </source>
</evidence>
<keyword evidence="8" id="KW-1185">Reference proteome</keyword>
<proteinExistence type="inferred from homology"/>
<dbReference type="PIRSF" id="PIRSF000105">
    <property type="entry name" value="HCDH"/>
    <property type="match status" value="1"/>
</dbReference>
<evidence type="ECO:0000256" key="3">
    <source>
        <dbReference type="ARBA" id="ARBA00023002"/>
    </source>
</evidence>
<evidence type="ECO:0000313" key="8">
    <source>
        <dbReference type="Proteomes" id="UP000631535"/>
    </source>
</evidence>
<feature type="domain" description="3-hydroxyacyl-CoA dehydrogenase NAD binding" evidence="6">
    <location>
        <begin position="13"/>
        <end position="193"/>
    </location>
</feature>
<comment type="pathway">
    <text evidence="1">Lipid metabolism; butanoate metabolism.</text>
</comment>
<dbReference type="Gene3D" id="3.40.50.720">
    <property type="entry name" value="NAD(P)-binding Rossmann-like Domain"/>
    <property type="match status" value="1"/>
</dbReference>
<dbReference type="SUPFAM" id="SSF51735">
    <property type="entry name" value="NAD(P)-binding Rossmann-fold domains"/>
    <property type="match status" value="1"/>
</dbReference>
<comment type="caution">
    <text evidence="7">The sequence shown here is derived from an EMBL/GenBank/DDBJ whole genome shotgun (WGS) entry which is preliminary data.</text>
</comment>